<accession>A0ABP8ZY64</accession>
<reference evidence="2" key="1">
    <citation type="journal article" date="2019" name="Int. J. Syst. Evol. Microbiol.">
        <title>The Global Catalogue of Microorganisms (GCM) 10K type strain sequencing project: providing services to taxonomists for standard genome sequencing and annotation.</title>
        <authorList>
            <consortium name="The Broad Institute Genomics Platform"/>
            <consortium name="The Broad Institute Genome Sequencing Center for Infectious Disease"/>
            <person name="Wu L."/>
            <person name="Ma J."/>
        </authorList>
    </citation>
    <scope>NUCLEOTIDE SEQUENCE [LARGE SCALE GENOMIC DNA]</scope>
    <source>
        <strain evidence="2">JCM 18198</strain>
    </source>
</reference>
<organism evidence="1 2">
    <name type="scientific">Flavobacterium hankyongi</name>
    <dbReference type="NCBI Taxonomy" id="1176532"/>
    <lineage>
        <taxon>Bacteria</taxon>
        <taxon>Pseudomonadati</taxon>
        <taxon>Bacteroidota</taxon>
        <taxon>Flavobacteriia</taxon>
        <taxon>Flavobacteriales</taxon>
        <taxon>Flavobacteriaceae</taxon>
        <taxon>Flavobacterium</taxon>
    </lineage>
</organism>
<proteinExistence type="predicted"/>
<gene>
    <name evidence="1" type="ORF">GCM10023230_19490</name>
</gene>
<keyword evidence="2" id="KW-1185">Reference proteome</keyword>
<dbReference type="RefSeq" id="WP_264542244.1">
    <property type="nucleotide sequence ID" value="NZ_BAABIP010000017.1"/>
</dbReference>
<evidence type="ECO:0008006" key="3">
    <source>
        <dbReference type="Google" id="ProtNLM"/>
    </source>
</evidence>
<sequence>MKTKLFLAAIICATTSTKVLGQHSGNYNSTGNSGSTYSNQNIQTIPTSYSDENEMTITIKGIYNEKATYQRAVFSILQIGKTAEETNKLMDERINNTITRLKNLGNEIDVVIDFISFIPSYDYEVQKKIFNPKTYNEKPSGFELKKNLIVKFKNTNDLNKIISICSQEEIYDLAKVDYITTNIDQIRNILHEKVLQEYKRLLAEYSFIMNVDLSKKKKKIIDASNTIYPMESYKSYSAYSQAAINFSQNSQVNNIKKNNTQFYDGAMLKTHSFVINPEITEPAIQLFYDLTIKIKLNEDHLPKNTIQVNNKYYIITPTGTIKALIL</sequence>
<dbReference type="EMBL" id="BAABIP010000017">
    <property type="protein sequence ID" value="GAA4769560.1"/>
    <property type="molecule type" value="Genomic_DNA"/>
</dbReference>
<dbReference type="Gene3D" id="3.30.70.2970">
    <property type="entry name" value="Protein of unknown function (DUF541), domain 2"/>
    <property type="match status" value="1"/>
</dbReference>
<comment type="caution">
    <text evidence="1">The sequence shown here is derived from an EMBL/GenBank/DDBJ whole genome shotgun (WGS) entry which is preliminary data.</text>
</comment>
<evidence type="ECO:0000313" key="2">
    <source>
        <dbReference type="Proteomes" id="UP001500141"/>
    </source>
</evidence>
<protein>
    <recommendedName>
        <fullName evidence="3">SIMPL domain-containing protein</fullName>
    </recommendedName>
</protein>
<evidence type="ECO:0000313" key="1">
    <source>
        <dbReference type="EMBL" id="GAA4769560.1"/>
    </source>
</evidence>
<name>A0ABP8ZY64_9FLAO</name>
<dbReference type="Proteomes" id="UP001500141">
    <property type="component" value="Unassembled WGS sequence"/>
</dbReference>